<dbReference type="SUPFAM" id="SSF89550">
    <property type="entry name" value="PHP domain-like"/>
    <property type="match status" value="1"/>
</dbReference>
<evidence type="ECO:0000313" key="3">
    <source>
        <dbReference type="Proteomes" id="UP000269872"/>
    </source>
</evidence>
<comment type="caution">
    <text evidence="2">The sequence shown here is derived from an EMBL/GenBank/DDBJ whole genome shotgun (WGS) entry which is preliminary data.</text>
</comment>
<dbReference type="PANTHER" id="PTHR42924:SF3">
    <property type="entry name" value="POLYMERASE_HISTIDINOL PHOSPHATASE N-TERMINAL DOMAIN-CONTAINING PROTEIN"/>
    <property type="match status" value="1"/>
</dbReference>
<dbReference type="InterPro" id="IPR052018">
    <property type="entry name" value="PHP_domain"/>
</dbReference>
<dbReference type="NCBIfam" id="NF045780">
    <property type="entry name" value="TrlF_fam_ATP"/>
    <property type="match status" value="1"/>
</dbReference>
<dbReference type="InterPro" id="IPR003959">
    <property type="entry name" value="ATPase_AAA_core"/>
</dbReference>
<evidence type="ECO:0000313" key="2">
    <source>
        <dbReference type="EMBL" id="RMV75454.1"/>
    </source>
</evidence>
<dbReference type="SUPFAM" id="SSF52540">
    <property type="entry name" value="P-loop containing nucleoside triphosphate hydrolases"/>
    <property type="match status" value="1"/>
</dbReference>
<dbReference type="SMART" id="SM00481">
    <property type="entry name" value="POLIIIAc"/>
    <property type="match status" value="1"/>
</dbReference>
<evidence type="ECO:0000259" key="1">
    <source>
        <dbReference type="SMART" id="SM00481"/>
    </source>
</evidence>
<name>A0A3M6F6D7_9PSED</name>
<dbReference type="Pfam" id="PF13304">
    <property type="entry name" value="AAA_21"/>
    <property type="match status" value="1"/>
</dbReference>
<reference evidence="2 3" key="1">
    <citation type="submission" date="2018-08" db="EMBL/GenBank/DDBJ databases">
        <title>Recombination of ecologically and evolutionarily significant loci maintains genetic cohesion in the Pseudomonas syringae species complex.</title>
        <authorList>
            <person name="Dillon M."/>
            <person name="Thakur S."/>
            <person name="Almeida R.N.D."/>
            <person name="Weir B.S."/>
            <person name="Guttman D.S."/>
        </authorList>
    </citation>
    <scope>NUCLEOTIDE SEQUENCE [LARGE SCALE GENOMIC DNA]</scope>
    <source>
        <strain evidence="2 3">ICMP 7496</strain>
    </source>
</reference>
<dbReference type="Gene3D" id="3.20.20.140">
    <property type="entry name" value="Metal-dependent hydrolases"/>
    <property type="match status" value="1"/>
</dbReference>
<proteinExistence type="predicted"/>
<dbReference type="InterPro" id="IPR054787">
    <property type="entry name" value="TrlF_ATPase"/>
</dbReference>
<protein>
    <submittedName>
        <fullName evidence="2">PHP-like</fullName>
    </submittedName>
</protein>
<organism evidence="2 3">
    <name type="scientific">Pseudomonas caricapapayae</name>
    <dbReference type="NCBI Taxonomy" id="46678"/>
    <lineage>
        <taxon>Bacteria</taxon>
        <taxon>Pseudomonadati</taxon>
        <taxon>Pseudomonadota</taxon>
        <taxon>Gammaproteobacteria</taxon>
        <taxon>Pseudomonadales</taxon>
        <taxon>Pseudomonadaceae</taxon>
        <taxon>Pseudomonas</taxon>
    </lineage>
</organism>
<dbReference type="Gene3D" id="3.40.50.300">
    <property type="entry name" value="P-loop containing nucleotide triphosphate hydrolases"/>
    <property type="match status" value="2"/>
</dbReference>
<dbReference type="Pfam" id="PF13476">
    <property type="entry name" value="AAA_23"/>
    <property type="match status" value="1"/>
</dbReference>
<dbReference type="Proteomes" id="UP000269872">
    <property type="component" value="Unassembled WGS sequence"/>
</dbReference>
<dbReference type="InterPro" id="IPR038729">
    <property type="entry name" value="Rad50/SbcC_AAA"/>
</dbReference>
<feature type="domain" description="Polymerase/histidinol phosphatase N-terminal" evidence="1">
    <location>
        <begin position="20"/>
        <end position="90"/>
    </location>
</feature>
<dbReference type="InterPro" id="IPR003141">
    <property type="entry name" value="Pol/His_phosphatase_N"/>
</dbReference>
<dbReference type="GO" id="GO:0016887">
    <property type="term" value="F:ATP hydrolysis activity"/>
    <property type="evidence" value="ECO:0007669"/>
    <property type="project" value="InterPro"/>
</dbReference>
<dbReference type="InterPro" id="IPR027417">
    <property type="entry name" value="P-loop_NTPase"/>
</dbReference>
<dbReference type="InterPro" id="IPR016195">
    <property type="entry name" value="Pol/histidinol_Pase-like"/>
</dbReference>
<sequence length="892" mass="98660">MIGKLNICEELTSGARFYRGDLHVHSYGASHDVNDPNMTPEAIVRTAAQENLSIVAIADHNEISNVQAALDVGSELGILVIPAIELSTPEGHLLCYFETIEALSTFHGRLNIVERHTQTSRCQNGMYDCLNIAKSLGGFGILAHVDAGSGLETKLPGATPHKQDIISHEALLGIELKDSKSEVSYSKNDPDRARQGMGEKRINSLGLGERQYLARILNSDSHTLNALGRNAINDRKLTRYKMASPSFQSLRHALEEGDSRIRLENEIPNSTPFILGVALDGGYLSGQTIHFSQNLNCIIGGRGTGKSTTFEAVRCLTGTDSGAAVVDSSVWPNQLHLFWQDEAGTKHSLLRSMGKSLSNVDDPSDGPISFEIDCFGQGEAASVREQAKSNPLTLLNYLDRFTNAEELLKEEALALKEIKAHQQKMLKATENISEIPNAQRALTVIQQQIQAFQSANGAEVIKLQRNLASEQAKKESIEEFTNEIVILLGDSAIEELIHRAKETLAAGDIVNGALEADNIDTALSEFEAEFAAAKITLSHKYRELQHAVDASISAWTEKEKPIREDIENKRAALELKGVRLDMSHITKLTNEESRLSKNLEDLKTWQPHLKQLEVAYNTMLESRRKARIKVARRRQNYAVAATRALSEVLSEFQVKLQYAESSHSDEAVHLINKEMGWRGGNKAKLLVEQLTTPKLIDAISKSNWSAITAIKLEDEVQQFSEAEAKSIIETLKKPTSSFKLQACHVNDLPRLTVSKQVDNAGKIRNLQREFAELSLGQQQSVLLALILSAESTRPLIIDQPEDNLDSEFIFHTFVPVLRRAKERRQVIIITHNANIAVLGDAEQLVVLKSNNDKSIIAARGSIDDIEARDAACKILEGAKEAFTRRARIYGIR</sequence>
<dbReference type="PANTHER" id="PTHR42924">
    <property type="entry name" value="EXONUCLEASE"/>
    <property type="match status" value="1"/>
</dbReference>
<dbReference type="EMBL" id="RBUY01000086">
    <property type="protein sequence ID" value="RMV75454.1"/>
    <property type="molecule type" value="Genomic_DNA"/>
</dbReference>
<dbReference type="GO" id="GO:0004534">
    <property type="term" value="F:5'-3' RNA exonuclease activity"/>
    <property type="evidence" value="ECO:0007669"/>
    <property type="project" value="TreeGrafter"/>
</dbReference>
<accession>A0A3M6F6D7</accession>
<dbReference type="GO" id="GO:0005524">
    <property type="term" value="F:ATP binding"/>
    <property type="evidence" value="ECO:0007669"/>
    <property type="project" value="InterPro"/>
</dbReference>
<dbReference type="AlphaFoldDB" id="A0A3M6F6D7"/>
<dbReference type="GO" id="GO:0035312">
    <property type="term" value="F:5'-3' DNA exonuclease activity"/>
    <property type="evidence" value="ECO:0007669"/>
    <property type="project" value="TreeGrafter"/>
</dbReference>
<dbReference type="RefSeq" id="WP_122340252.1">
    <property type="nucleotide sequence ID" value="NZ_RBUY01000086.1"/>
</dbReference>
<gene>
    <name evidence="2" type="ORF">ALP05_00916</name>
</gene>